<accession>A0AAV3FR81</accession>
<name>A0AAV3FR81_STRCB</name>
<protein>
    <submittedName>
        <fullName evidence="1">Uncharacterized protein</fullName>
    </submittedName>
</protein>
<sequence>MTFPDNDDLSKKAIRSNSQKLVLERLGTVKNDLETLLIFPYLY</sequence>
<evidence type="ECO:0000313" key="1">
    <source>
        <dbReference type="EMBL" id="EIQ81627.1"/>
    </source>
</evidence>
<dbReference type="EMBL" id="AIDX01000001">
    <property type="protein sequence ID" value="EIQ81627.1"/>
    <property type="molecule type" value="Genomic_DNA"/>
</dbReference>
<gene>
    <name evidence="1" type="ORF">SCAZ3_04385</name>
</gene>
<reference evidence="1 2" key="1">
    <citation type="journal article" date="2012" name="PLoS ONE">
        <title>Gene Repertoire Evolution of Streptococcus pyogenes Inferred from Phylogenomic Analysis with Streptococcus canis and Streptococcus dysgalactiae.</title>
        <authorList>
            <person name="Lefebure T."/>
            <person name="Richards V.P."/>
            <person name="Lang P."/>
            <person name="Pavinski-Bitar P."/>
            <person name="Stanhope M.J."/>
        </authorList>
    </citation>
    <scope>NUCLEOTIDE SEQUENCE [LARGE SCALE GENOMIC DNA]</scope>
    <source>
        <strain evidence="1 2">FSL Z3-227</strain>
    </source>
</reference>
<dbReference type="Proteomes" id="UP000004423">
    <property type="component" value="Unassembled WGS sequence"/>
</dbReference>
<organism evidence="1 2">
    <name type="scientific">Streptococcus canis FSL Z3-227</name>
    <dbReference type="NCBI Taxonomy" id="482234"/>
    <lineage>
        <taxon>Bacteria</taxon>
        <taxon>Bacillati</taxon>
        <taxon>Bacillota</taxon>
        <taxon>Bacilli</taxon>
        <taxon>Lactobacillales</taxon>
        <taxon>Streptococcaceae</taxon>
        <taxon>Streptococcus</taxon>
    </lineage>
</organism>
<dbReference type="AlphaFoldDB" id="A0AAV3FR81"/>
<evidence type="ECO:0000313" key="2">
    <source>
        <dbReference type="Proteomes" id="UP000004423"/>
    </source>
</evidence>
<comment type="caution">
    <text evidence="1">The sequence shown here is derived from an EMBL/GenBank/DDBJ whole genome shotgun (WGS) entry which is preliminary data.</text>
</comment>
<proteinExistence type="predicted"/>